<evidence type="ECO:0000313" key="2">
    <source>
        <dbReference type="EMBL" id="GGY64228.1"/>
    </source>
</evidence>
<name>A0ABQ3ATN8_9GAMM</name>
<proteinExistence type="predicted"/>
<keyword evidence="1" id="KW-0802">TPR repeat</keyword>
<dbReference type="InterPro" id="IPR019734">
    <property type="entry name" value="TPR_rpt"/>
</dbReference>
<dbReference type="SUPFAM" id="SSF48452">
    <property type="entry name" value="TPR-like"/>
    <property type="match status" value="1"/>
</dbReference>
<dbReference type="InterPro" id="IPR011990">
    <property type="entry name" value="TPR-like_helical_dom_sf"/>
</dbReference>
<dbReference type="PROSITE" id="PS50005">
    <property type="entry name" value="TPR"/>
    <property type="match status" value="1"/>
</dbReference>
<keyword evidence="3" id="KW-1185">Reference proteome</keyword>
<comment type="caution">
    <text evidence="2">The sequence shown here is derived from an EMBL/GenBank/DDBJ whole genome shotgun (WGS) entry which is preliminary data.</text>
</comment>
<evidence type="ECO:0000313" key="3">
    <source>
        <dbReference type="Proteomes" id="UP000619761"/>
    </source>
</evidence>
<sequence>MAADLQPAVAAYKDNQLAQAKSLFEAASKDQSARNEALYYMGRIAFDEGDAEKAKDYLSQSVEIEPNTSDEYYWLGRAYGELAQKANILKQASYASSVHKYFQLAVEVDPKNIAAQRGLFTFYIMAPGIMGGGIDKAEKTLADLRVLSPVDADIKQLDLLAKKEEKDKHLAHAKYLVATYPQSAEALFSAAHVFRNHKMLNEAIAQFEIASKLPVTPQNRMFVENSTYSFGETCLWANSRIDDAIVSVEKFLLLKLDAKNFNKNWPLWTLAKLQRQKGNMEKYLNLRRQLDPAFIKQDKWMREEVEKIDKEDKKI</sequence>
<organism evidence="2 3">
    <name type="scientific">Cellvibrio zantedeschiae</name>
    <dbReference type="NCBI Taxonomy" id="1237077"/>
    <lineage>
        <taxon>Bacteria</taxon>
        <taxon>Pseudomonadati</taxon>
        <taxon>Pseudomonadota</taxon>
        <taxon>Gammaproteobacteria</taxon>
        <taxon>Cellvibrionales</taxon>
        <taxon>Cellvibrionaceae</taxon>
        <taxon>Cellvibrio</taxon>
    </lineage>
</organism>
<dbReference type="SMART" id="SM00028">
    <property type="entry name" value="TPR"/>
    <property type="match status" value="2"/>
</dbReference>
<feature type="repeat" description="TPR" evidence="1">
    <location>
        <begin position="35"/>
        <end position="68"/>
    </location>
</feature>
<dbReference type="Gene3D" id="1.25.40.10">
    <property type="entry name" value="Tetratricopeptide repeat domain"/>
    <property type="match status" value="2"/>
</dbReference>
<evidence type="ECO:0000256" key="1">
    <source>
        <dbReference type="PROSITE-ProRule" id="PRU00339"/>
    </source>
</evidence>
<dbReference type="Proteomes" id="UP000619761">
    <property type="component" value="Unassembled WGS sequence"/>
</dbReference>
<gene>
    <name evidence="2" type="ORF">GCM10011613_04980</name>
</gene>
<evidence type="ECO:0008006" key="4">
    <source>
        <dbReference type="Google" id="ProtNLM"/>
    </source>
</evidence>
<protein>
    <recommendedName>
        <fullName evidence="4">Tetratricopeptide repeat protein</fullName>
    </recommendedName>
</protein>
<reference evidence="3" key="1">
    <citation type="journal article" date="2019" name="Int. J. Syst. Evol. Microbiol.">
        <title>The Global Catalogue of Microorganisms (GCM) 10K type strain sequencing project: providing services to taxonomists for standard genome sequencing and annotation.</title>
        <authorList>
            <consortium name="The Broad Institute Genomics Platform"/>
            <consortium name="The Broad Institute Genome Sequencing Center for Infectious Disease"/>
            <person name="Wu L."/>
            <person name="Ma J."/>
        </authorList>
    </citation>
    <scope>NUCLEOTIDE SEQUENCE [LARGE SCALE GENOMIC DNA]</scope>
    <source>
        <strain evidence="3">KCTC 32239</strain>
    </source>
</reference>
<dbReference type="EMBL" id="BMYZ01000001">
    <property type="protein sequence ID" value="GGY64228.1"/>
    <property type="molecule type" value="Genomic_DNA"/>
</dbReference>
<accession>A0ABQ3ATN8</accession>